<dbReference type="SUPFAM" id="SSF63829">
    <property type="entry name" value="Calcium-dependent phosphotriesterase"/>
    <property type="match status" value="1"/>
</dbReference>
<protein>
    <submittedName>
        <fullName evidence="3">SMP-30/gluconolactonase/LRE family protein</fullName>
    </submittedName>
</protein>
<dbReference type="InterPro" id="IPR013658">
    <property type="entry name" value="SGL"/>
</dbReference>
<gene>
    <name evidence="3" type="ORF">H8K43_17530</name>
</gene>
<sequence>MNSPDNFRIISPQSCLVGESPLWSAEQQCWYWVDIPARQIWTYHPASQHSRHWQCAEMVANLAFATGGGLIAGMESGIFHLTLEQDGQVTASKLAALPEAAPGIRFNDGRCDRQGRYWSGSMFMDMTAARAIGNLYRYTATDGLSAPFVQQLLTQNGLAWSPDGKTMYLSDSHPQRQLIWAFDYDTDTGIPHQQRLLVDMQSMPGRPDGAAVDTDGCYWICANDGAAVMRFTPKGKLDRIITLPMKKPAMCSFGGDKLDEMLITSINPAPDNGDDWNGHSILIRPGAQGIAETACSAFA</sequence>
<dbReference type="Proteomes" id="UP000654304">
    <property type="component" value="Unassembled WGS sequence"/>
</dbReference>
<dbReference type="InterPro" id="IPR011042">
    <property type="entry name" value="6-blade_b-propeller_TolB-like"/>
</dbReference>
<dbReference type="Gene3D" id="2.120.10.30">
    <property type="entry name" value="TolB, C-terminal domain"/>
    <property type="match status" value="1"/>
</dbReference>
<dbReference type="Pfam" id="PF08450">
    <property type="entry name" value="SGL"/>
    <property type="match status" value="1"/>
</dbReference>
<name>A0ABR7A9C7_9BURK</name>
<organism evidence="3 4">
    <name type="scientific">Undibacterium curvum</name>
    <dbReference type="NCBI Taxonomy" id="2762294"/>
    <lineage>
        <taxon>Bacteria</taxon>
        <taxon>Pseudomonadati</taxon>
        <taxon>Pseudomonadota</taxon>
        <taxon>Betaproteobacteria</taxon>
        <taxon>Burkholderiales</taxon>
        <taxon>Oxalobacteraceae</taxon>
        <taxon>Undibacterium</taxon>
    </lineage>
</organism>
<keyword evidence="4" id="KW-1185">Reference proteome</keyword>
<reference evidence="3 4" key="1">
    <citation type="submission" date="2020-08" db="EMBL/GenBank/DDBJ databases">
        <title>Novel species isolated from subtropical streams in China.</title>
        <authorList>
            <person name="Lu H."/>
        </authorList>
    </citation>
    <scope>NUCLEOTIDE SEQUENCE [LARGE SCALE GENOMIC DNA]</scope>
    <source>
        <strain evidence="3 4">CY22W</strain>
    </source>
</reference>
<comment type="caution">
    <text evidence="3">The sequence shown here is derived from an EMBL/GenBank/DDBJ whole genome shotgun (WGS) entry which is preliminary data.</text>
</comment>
<feature type="domain" description="SMP-30/Gluconolactonase/LRE-like region" evidence="2">
    <location>
        <begin position="17"/>
        <end position="266"/>
    </location>
</feature>
<evidence type="ECO:0000256" key="1">
    <source>
        <dbReference type="ARBA" id="ARBA00008853"/>
    </source>
</evidence>
<comment type="similarity">
    <text evidence="1">Belongs to the SMP-30/CGR1 family.</text>
</comment>
<proteinExistence type="inferred from homology"/>
<evidence type="ECO:0000313" key="4">
    <source>
        <dbReference type="Proteomes" id="UP000654304"/>
    </source>
</evidence>
<dbReference type="PANTHER" id="PTHR10907">
    <property type="entry name" value="REGUCALCIN"/>
    <property type="match status" value="1"/>
</dbReference>
<dbReference type="InterPro" id="IPR005511">
    <property type="entry name" value="SMP-30"/>
</dbReference>
<dbReference type="PRINTS" id="PR01790">
    <property type="entry name" value="SMP30FAMILY"/>
</dbReference>
<evidence type="ECO:0000259" key="2">
    <source>
        <dbReference type="Pfam" id="PF08450"/>
    </source>
</evidence>
<accession>A0ABR7A9C7</accession>
<dbReference type="RefSeq" id="WP_186905058.1">
    <property type="nucleotide sequence ID" value="NZ_JACOGD010000011.1"/>
</dbReference>
<dbReference type="EMBL" id="JACOGD010000011">
    <property type="protein sequence ID" value="MBC3933484.1"/>
    <property type="molecule type" value="Genomic_DNA"/>
</dbReference>
<dbReference type="PANTHER" id="PTHR10907:SF47">
    <property type="entry name" value="REGUCALCIN"/>
    <property type="match status" value="1"/>
</dbReference>
<evidence type="ECO:0000313" key="3">
    <source>
        <dbReference type="EMBL" id="MBC3933484.1"/>
    </source>
</evidence>